<feature type="domain" description="TOG" evidence="2">
    <location>
        <begin position="126"/>
        <end position="365"/>
    </location>
</feature>
<organism evidence="3 4">
    <name type="scientific">Cymbomonas tetramitiformis</name>
    <dbReference type="NCBI Taxonomy" id="36881"/>
    <lineage>
        <taxon>Eukaryota</taxon>
        <taxon>Viridiplantae</taxon>
        <taxon>Chlorophyta</taxon>
        <taxon>Pyramimonadophyceae</taxon>
        <taxon>Pyramimonadales</taxon>
        <taxon>Pyramimonadaceae</taxon>
        <taxon>Cymbomonas</taxon>
    </lineage>
</organism>
<dbReference type="SUPFAM" id="SSF48371">
    <property type="entry name" value="ARM repeat"/>
    <property type="match status" value="1"/>
</dbReference>
<dbReference type="PANTHER" id="PTHR21567">
    <property type="entry name" value="CLASP"/>
    <property type="match status" value="1"/>
</dbReference>
<proteinExistence type="predicted"/>
<evidence type="ECO:0000313" key="3">
    <source>
        <dbReference type="EMBL" id="KAK3241266.1"/>
    </source>
</evidence>
<reference evidence="3 4" key="1">
    <citation type="journal article" date="2015" name="Genome Biol. Evol.">
        <title>Comparative Genomics of a Bacterivorous Green Alga Reveals Evolutionary Causalities and Consequences of Phago-Mixotrophic Mode of Nutrition.</title>
        <authorList>
            <person name="Burns J.A."/>
            <person name="Paasch A."/>
            <person name="Narechania A."/>
            <person name="Kim E."/>
        </authorList>
    </citation>
    <scope>NUCLEOTIDE SEQUENCE [LARGE SCALE GENOMIC DNA]</scope>
    <source>
        <strain evidence="3 4">PLY_AMNH</strain>
    </source>
</reference>
<keyword evidence="4" id="KW-1185">Reference proteome</keyword>
<dbReference type="GO" id="GO:0000226">
    <property type="term" value="P:microtubule cytoskeleton organization"/>
    <property type="evidence" value="ECO:0007669"/>
    <property type="project" value="TreeGrafter"/>
</dbReference>
<gene>
    <name evidence="3" type="ORF">CYMTET_48955</name>
</gene>
<dbReference type="InterPro" id="IPR024395">
    <property type="entry name" value="CLASP_N_dom"/>
</dbReference>
<comment type="caution">
    <text evidence="3">The sequence shown here is derived from an EMBL/GenBank/DDBJ whole genome shotgun (WGS) entry which is preliminary data.</text>
</comment>
<evidence type="ECO:0000256" key="1">
    <source>
        <dbReference type="SAM" id="MobiDB-lite"/>
    </source>
</evidence>
<dbReference type="InterPro" id="IPR011989">
    <property type="entry name" value="ARM-like"/>
</dbReference>
<dbReference type="PANTHER" id="PTHR21567:SF62">
    <property type="entry name" value="ARM REPEAT SUPERFAMILY PROTEIN"/>
    <property type="match status" value="1"/>
</dbReference>
<dbReference type="Gene3D" id="1.25.10.10">
    <property type="entry name" value="Leucine-rich Repeat Variant"/>
    <property type="match status" value="1"/>
</dbReference>
<evidence type="ECO:0000313" key="4">
    <source>
        <dbReference type="Proteomes" id="UP001190700"/>
    </source>
</evidence>
<protein>
    <recommendedName>
        <fullName evidence="2">TOG domain-containing protein</fullName>
    </recommendedName>
</protein>
<evidence type="ECO:0000259" key="2">
    <source>
        <dbReference type="SMART" id="SM01349"/>
    </source>
</evidence>
<sequence>MKRQADIRVIPSDNKTGKITEASSPGNAKEACVPKKLEPASRKENVEPSKLSGGSPVGGQDPLWRNQEKQPSAKEIAAAKAARIRLGLEEPDGTESAEPASDENAKLPDGEEPTVTYEPEYLPTDQLTPVDDAAAEIKTLAENLGSSDWVTACEALQMARRLTVHHQELVQKDLQTLLPLVTKCVKNLRSSVCKSGILCITDMVSVFSEQLAELLKAGNPSLLLILLQKAATDKKFVMEEARRTLATIAKVFNSSLTMSLFVPIASTHKSPKVRAEAATVTSIAVTSMSQVDSGAGLLDQMAPLLKLTGTLISDRQPEARSAARTIAVALCSAHGSSIPAAEDKKPAWEKACKAAMSTSAATAVLKAT</sequence>
<dbReference type="Proteomes" id="UP001190700">
    <property type="component" value="Unassembled WGS sequence"/>
</dbReference>
<feature type="region of interest" description="Disordered" evidence="1">
    <location>
        <begin position="1"/>
        <end position="116"/>
    </location>
</feature>
<name>A0AAE0EUM0_9CHLO</name>
<dbReference type="EMBL" id="LGRX02033434">
    <property type="protein sequence ID" value="KAK3241266.1"/>
    <property type="molecule type" value="Genomic_DNA"/>
</dbReference>
<dbReference type="GO" id="GO:0008017">
    <property type="term" value="F:microtubule binding"/>
    <property type="evidence" value="ECO:0007669"/>
    <property type="project" value="TreeGrafter"/>
</dbReference>
<feature type="compositionally biased region" description="Basic and acidic residues" evidence="1">
    <location>
        <begin position="32"/>
        <end position="47"/>
    </location>
</feature>
<dbReference type="InterPro" id="IPR016024">
    <property type="entry name" value="ARM-type_fold"/>
</dbReference>
<dbReference type="SMART" id="SM01349">
    <property type="entry name" value="TOG"/>
    <property type="match status" value="1"/>
</dbReference>
<dbReference type="AlphaFoldDB" id="A0AAE0EUM0"/>
<dbReference type="GO" id="GO:0005881">
    <property type="term" value="C:cytoplasmic microtubule"/>
    <property type="evidence" value="ECO:0007669"/>
    <property type="project" value="TreeGrafter"/>
</dbReference>
<dbReference type="Pfam" id="PF12348">
    <property type="entry name" value="CLASP_N"/>
    <property type="match status" value="1"/>
</dbReference>
<accession>A0AAE0EUM0</accession>
<feature type="compositionally biased region" description="Low complexity" evidence="1">
    <location>
        <begin position="73"/>
        <end position="85"/>
    </location>
</feature>
<dbReference type="InterPro" id="IPR034085">
    <property type="entry name" value="TOG"/>
</dbReference>